<dbReference type="OrthoDB" id="2958217at2759"/>
<dbReference type="EMBL" id="ML986621">
    <property type="protein sequence ID" value="KAF2263861.1"/>
    <property type="molecule type" value="Genomic_DNA"/>
</dbReference>
<dbReference type="AlphaFoldDB" id="A0A9P4N864"/>
<evidence type="ECO:0000313" key="3">
    <source>
        <dbReference type="Proteomes" id="UP000800093"/>
    </source>
</evidence>
<accession>A0A9P4N864</accession>
<evidence type="ECO:0000313" key="2">
    <source>
        <dbReference type="EMBL" id="KAF2263861.1"/>
    </source>
</evidence>
<feature type="domain" description="Heterokaryon incompatibility" evidence="1">
    <location>
        <begin position="27"/>
        <end position="136"/>
    </location>
</feature>
<dbReference type="Pfam" id="PF06985">
    <property type="entry name" value="HET"/>
    <property type="match status" value="1"/>
</dbReference>
<reference evidence="3" key="1">
    <citation type="journal article" date="2020" name="Stud. Mycol.">
        <title>101 Dothideomycetes genomes: A test case for predicting lifestyles and emergence of pathogens.</title>
        <authorList>
            <person name="Haridas S."/>
            <person name="Albert R."/>
            <person name="Binder M."/>
            <person name="Bloem J."/>
            <person name="LaButti K."/>
            <person name="Salamov A."/>
            <person name="Andreopoulos B."/>
            <person name="Baker S."/>
            <person name="Barry K."/>
            <person name="Bills G."/>
            <person name="Bluhm B."/>
            <person name="Cannon C."/>
            <person name="Castanera R."/>
            <person name="Culley D."/>
            <person name="Daum C."/>
            <person name="Ezra D."/>
            <person name="Gonzalez J."/>
            <person name="Henrissat B."/>
            <person name="Kuo A."/>
            <person name="Liang C."/>
            <person name="Lipzen A."/>
            <person name="Lutzoni F."/>
            <person name="Magnuson J."/>
            <person name="Mondo S."/>
            <person name="Nolan M."/>
            <person name="Ohm R."/>
            <person name="Pangilinan J."/>
            <person name="Park H.-J."/>
            <person name="Ramirez L."/>
            <person name="Alfaro M."/>
            <person name="Sun H."/>
            <person name="Tritt A."/>
            <person name="Yoshinaga Y."/>
            <person name="Zwiers L.-H."/>
            <person name="Turgeon B."/>
            <person name="Goodwin S."/>
            <person name="Spatafora J."/>
            <person name="Crous P."/>
            <person name="Grigoriev I."/>
        </authorList>
    </citation>
    <scope>NUCLEOTIDE SEQUENCE [LARGE SCALE GENOMIC DNA]</scope>
    <source>
        <strain evidence="3">CBS 304.66</strain>
    </source>
</reference>
<proteinExistence type="predicted"/>
<sequence>HSLPSHKLLLVDTTEMCLVDSPPGAKYAALSYLWGSVETFKTTKSTMGEVRQPGALARREENEIPLPKTVGDSISLAASLSIAYLWVDCLSICQDDSNALSIYLSPMASIYGNAYVTFVAAQGEDADFGIPGVKNASR</sequence>
<name>A0A9P4N864_9PLEO</name>
<evidence type="ECO:0000259" key="1">
    <source>
        <dbReference type="Pfam" id="PF06985"/>
    </source>
</evidence>
<dbReference type="InterPro" id="IPR010730">
    <property type="entry name" value="HET"/>
</dbReference>
<keyword evidence="3" id="KW-1185">Reference proteome</keyword>
<dbReference type="PANTHER" id="PTHR33112:SF12">
    <property type="entry name" value="HETEROKARYON INCOMPATIBILITY DOMAIN-CONTAINING PROTEIN"/>
    <property type="match status" value="1"/>
</dbReference>
<feature type="non-terminal residue" evidence="2">
    <location>
        <position position="138"/>
    </location>
</feature>
<dbReference type="Proteomes" id="UP000800093">
    <property type="component" value="Unassembled WGS sequence"/>
</dbReference>
<gene>
    <name evidence="2" type="ORF">CC78DRAFT_432090</name>
</gene>
<dbReference type="PANTHER" id="PTHR33112">
    <property type="entry name" value="DOMAIN PROTEIN, PUTATIVE-RELATED"/>
    <property type="match status" value="1"/>
</dbReference>
<organism evidence="2 3">
    <name type="scientific">Lojkania enalia</name>
    <dbReference type="NCBI Taxonomy" id="147567"/>
    <lineage>
        <taxon>Eukaryota</taxon>
        <taxon>Fungi</taxon>
        <taxon>Dikarya</taxon>
        <taxon>Ascomycota</taxon>
        <taxon>Pezizomycotina</taxon>
        <taxon>Dothideomycetes</taxon>
        <taxon>Pleosporomycetidae</taxon>
        <taxon>Pleosporales</taxon>
        <taxon>Pleosporales incertae sedis</taxon>
        <taxon>Lojkania</taxon>
    </lineage>
</organism>
<comment type="caution">
    <text evidence="2">The sequence shown here is derived from an EMBL/GenBank/DDBJ whole genome shotgun (WGS) entry which is preliminary data.</text>
</comment>
<protein>
    <submittedName>
        <fullName evidence="2">HET-domain-containing protein</fullName>
    </submittedName>
</protein>
<feature type="non-terminal residue" evidence="2">
    <location>
        <position position="1"/>
    </location>
</feature>